<dbReference type="AlphaFoldDB" id="A0A1C7D6L9"/>
<dbReference type="SUPFAM" id="SSF52540">
    <property type="entry name" value="P-loop containing nucleoside triphosphate hydrolases"/>
    <property type="match status" value="1"/>
</dbReference>
<dbReference type="CDD" id="cd02042">
    <property type="entry name" value="ParAB_family"/>
    <property type="match status" value="1"/>
</dbReference>
<dbReference type="PANTHER" id="PTHR13696:SF52">
    <property type="entry name" value="PARA FAMILY PROTEIN CT_582"/>
    <property type="match status" value="1"/>
</dbReference>
<dbReference type="Gene3D" id="3.40.50.300">
    <property type="entry name" value="P-loop containing nucleotide triphosphate hydrolases"/>
    <property type="match status" value="1"/>
</dbReference>
<dbReference type="KEGG" id="anh:A6F65_00818"/>
<reference evidence="2 3" key="1">
    <citation type="submission" date="2016-07" db="EMBL/GenBank/DDBJ databases">
        <title>Complete genome sequence of Altererythrobacter namhicola JCM 16345T, containing esterase-encoding genes.</title>
        <authorList>
            <person name="Cheng H."/>
            <person name="Wu Y.-H."/>
            <person name="Jian S.-L."/>
            <person name="Huo Y.-Y."/>
            <person name="Wang C.-S."/>
            <person name="Xu X.-W."/>
        </authorList>
    </citation>
    <scope>NUCLEOTIDE SEQUENCE [LARGE SCALE GENOMIC DNA]</scope>
    <source>
        <strain evidence="2 3">JCM 16345</strain>
    </source>
</reference>
<dbReference type="STRING" id="645517.A6F65_00818"/>
<accession>A0A1C7D6L9</accession>
<feature type="domain" description="AAA" evidence="1">
    <location>
        <begin position="1"/>
        <end position="161"/>
    </location>
</feature>
<keyword evidence="3" id="KW-1185">Reference proteome</keyword>
<protein>
    <submittedName>
        <fullName evidence="2">Chromosome partitioning protein ParA</fullName>
    </submittedName>
</protein>
<organism evidence="2 3">
    <name type="scientific">Paraurantiacibacter namhicola</name>
    <dbReference type="NCBI Taxonomy" id="645517"/>
    <lineage>
        <taxon>Bacteria</taxon>
        <taxon>Pseudomonadati</taxon>
        <taxon>Pseudomonadota</taxon>
        <taxon>Alphaproteobacteria</taxon>
        <taxon>Sphingomonadales</taxon>
        <taxon>Erythrobacteraceae</taxon>
        <taxon>Paraurantiacibacter</taxon>
    </lineage>
</organism>
<dbReference type="Pfam" id="PF13614">
    <property type="entry name" value="AAA_31"/>
    <property type="match status" value="1"/>
</dbReference>
<dbReference type="RefSeq" id="WP_067786191.1">
    <property type="nucleotide sequence ID" value="NZ_CP016545.1"/>
</dbReference>
<sequence length="248" mass="26950">MAVIAIFSAKGGVGKTTIALDMAWQAAVSGGKRTLLWDLDPQGGASWMLQAEPPSHRGAISVFQRDGKPRDHIVSTGTVGLDCLCADDSLRNLPLQLARIGNRRRLATLCNSLRGTYDRVVLDCPPGLNEISEQIMAAADLLIVPIAASPLSSRTFAQLRKDLTRHPGHPPTLPVLTMFDVRRRMHMAAHEGFAAGWPTLPSDAAAERAASVQQAISEFAPRSRAAQALSQLYDKTERKLRTMKPKVR</sequence>
<dbReference type="OrthoDB" id="9804460at2"/>
<proteinExistence type="predicted"/>
<dbReference type="InterPro" id="IPR027417">
    <property type="entry name" value="P-loop_NTPase"/>
</dbReference>
<name>A0A1C7D6L9_9SPHN</name>
<dbReference type="Proteomes" id="UP000092698">
    <property type="component" value="Chromosome"/>
</dbReference>
<dbReference type="EMBL" id="CP016545">
    <property type="protein sequence ID" value="ANU07136.1"/>
    <property type="molecule type" value="Genomic_DNA"/>
</dbReference>
<gene>
    <name evidence="2" type="primary">parA_3</name>
    <name evidence="2" type="ORF">A6F65_00818</name>
</gene>
<evidence type="ECO:0000313" key="2">
    <source>
        <dbReference type="EMBL" id="ANU07136.1"/>
    </source>
</evidence>
<dbReference type="InterPro" id="IPR050678">
    <property type="entry name" value="DNA_Partitioning_ATPase"/>
</dbReference>
<evidence type="ECO:0000313" key="3">
    <source>
        <dbReference type="Proteomes" id="UP000092698"/>
    </source>
</evidence>
<evidence type="ECO:0000259" key="1">
    <source>
        <dbReference type="Pfam" id="PF13614"/>
    </source>
</evidence>
<dbReference type="InterPro" id="IPR025669">
    <property type="entry name" value="AAA_dom"/>
</dbReference>
<dbReference type="PATRIC" id="fig|645517.4.peg.818"/>
<dbReference type="PANTHER" id="PTHR13696">
    <property type="entry name" value="P-LOOP CONTAINING NUCLEOSIDE TRIPHOSPHATE HYDROLASE"/>
    <property type="match status" value="1"/>
</dbReference>